<dbReference type="GO" id="GO:0004553">
    <property type="term" value="F:hydrolase activity, hydrolyzing O-glycosyl compounds"/>
    <property type="evidence" value="ECO:0007669"/>
    <property type="project" value="UniProtKB-ARBA"/>
</dbReference>
<proteinExistence type="predicted"/>
<dbReference type="SUPFAM" id="SSF49899">
    <property type="entry name" value="Concanavalin A-like lectins/glucanases"/>
    <property type="match status" value="1"/>
</dbReference>
<dbReference type="InterPro" id="IPR013320">
    <property type="entry name" value="ConA-like_dom_sf"/>
</dbReference>
<dbReference type="InterPro" id="IPR006558">
    <property type="entry name" value="LamG-like"/>
</dbReference>
<reference evidence="4 5" key="1">
    <citation type="submission" date="2017-09" db="EMBL/GenBank/DDBJ databases">
        <title>Phase variable restriction modification systems are present in the genome sequences of periodontal pathogens Prevotella intermedia, Tannerella forsythia and Porphyromonas gingivalis.</title>
        <authorList>
            <person name="Haigh R.D."/>
            <person name="Crawford L."/>
            <person name="Ralph J."/>
            <person name="Wanford J."/>
            <person name="Vartoukian S.R."/>
            <person name="Hijazib K."/>
            <person name="Wade W."/>
            <person name="Oggioni M.R."/>
        </authorList>
    </citation>
    <scope>NUCLEOTIDE SEQUENCE [LARGE SCALE GENOMIC DNA]</scope>
    <source>
        <strain evidence="4 5">WW11663</strain>
    </source>
</reference>
<evidence type="ECO:0000313" key="4">
    <source>
        <dbReference type="EMBL" id="PDP44888.1"/>
    </source>
</evidence>
<evidence type="ECO:0000313" key="5">
    <source>
        <dbReference type="Proteomes" id="UP000219259"/>
    </source>
</evidence>
<accession>A0A2A6EAP0</accession>
<name>A0A2A6EAP0_TANFO</name>
<protein>
    <recommendedName>
        <fullName evidence="3">LamG-like jellyroll fold domain-containing protein</fullName>
    </recommendedName>
</protein>
<dbReference type="Proteomes" id="UP000219259">
    <property type="component" value="Unassembled WGS sequence"/>
</dbReference>
<dbReference type="OrthoDB" id="950827at2"/>
<feature type="domain" description="LamG-like jellyroll fold" evidence="3">
    <location>
        <begin position="144"/>
        <end position="297"/>
    </location>
</feature>
<dbReference type="EMBL" id="NSLJ01000003">
    <property type="protein sequence ID" value="PDP44888.1"/>
    <property type="molecule type" value="Genomic_DNA"/>
</dbReference>
<evidence type="ECO:0000256" key="1">
    <source>
        <dbReference type="ARBA" id="ARBA00022729"/>
    </source>
</evidence>
<keyword evidence="1" id="KW-0732">Signal</keyword>
<organism evidence="4 5">
    <name type="scientific">Tannerella forsythia</name>
    <name type="common">Bacteroides forsythus</name>
    <dbReference type="NCBI Taxonomy" id="28112"/>
    <lineage>
        <taxon>Bacteria</taxon>
        <taxon>Pseudomonadati</taxon>
        <taxon>Bacteroidota</taxon>
        <taxon>Bacteroidia</taxon>
        <taxon>Bacteroidales</taxon>
        <taxon>Tannerellaceae</taxon>
        <taxon>Tannerella</taxon>
    </lineage>
</organism>
<keyword evidence="2" id="KW-1015">Disulfide bond</keyword>
<comment type="caution">
    <text evidence="4">The sequence shown here is derived from an EMBL/GenBank/DDBJ whole genome shotgun (WGS) entry which is preliminary data.</text>
</comment>
<dbReference type="GO" id="GO:0005975">
    <property type="term" value="P:carbohydrate metabolic process"/>
    <property type="evidence" value="ECO:0007669"/>
    <property type="project" value="UniProtKB-ARBA"/>
</dbReference>
<dbReference type="SMART" id="SM00560">
    <property type="entry name" value="LamGL"/>
    <property type="match status" value="1"/>
</dbReference>
<dbReference type="AlphaFoldDB" id="A0A2A6EAP0"/>
<dbReference type="Gene3D" id="2.60.120.200">
    <property type="match status" value="1"/>
</dbReference>
<evidence type="ECO:0000256" key="2">
    <source>
        <dbReference type="ARBA" id="ARBA00023157"/>
    </source>
</evidence>
<dbReference type="Pfam" id="PF13385">
    <property type="entry name" value="Laminin_G_3"/>
    <property type="match status" value="1"/>
</dbReference>
<evidence type="ECO:0000259" key="3">
    <source>
        <dbReference type="SMART" id="SM00560"/>
    </source>
</evidence>
<sequence>MRPAKRIIRTSMRYCLCRRRKSTSRMAYSNRIRITNRLKQDLMKKTMYMGIALAGLLLTSCFQDLGQDPPFDYPQQPTPPPLGADGQIFYLSFDKDFEEYQSLSEALPTGTPSLTDGKKGKAYTGAKDSYLTFDVANLAAPLGSSMTFAFWYKLNPVPDRAGLLVLAPKTEGKPADKQNNRKAGFRIFREKASAKQRIKANVGNGTADSWLDGGAKADLDPETNAWKYVALVLTEGKAFFYLDGEEVAATNLTRISWDGCDLMSIGSGAPRFNEWNHLSDHSLIDELRIYNKALSAAEIKQLMNK</sequence>
<gene>
    <name evidence="4" type="ORF">CLI86_01930</name>
</gene>